<reference evidence="2" key="1">
    <citation type="submission" date="2016-10" db="EMBL/GenBank/DDBJ databases">
        <authorList>
            <person name="Varghese N."/>
            <person name="Submissions S."/>
        </authorList>
    </citation>
    <scope>NUCLEOTIDE SEQUENCE [LARGE SCALE GENOMIC DNA]</scope>
    <source>
        <strain evidence="2">Jip14</strain>
    </source>
</reference>
<name>A0A1H7PYY0_9SPHI</name>
<dbReference type="AlphaFoldDB" id="A0A1H7PYY0"/>
<dbReference type="EMBL" id="FNZR01000005">
    <property type="protein sequence ID" value="SEL40923.1"/>
    <property type="molecule type" value="Genomic_DNA"/>
</dbReference>
<organism evidence="1 2">
    <name type="scientific">Parapedobacter koreensis</name>
    <dbReference type="NCBI Taxonomy" id="332977"/>
    <lineage>
        <taxon>Bacteria</taxon>
        <taxon>Pseudomonadati</taxon>
        <taxon>Bacteroidota</taxon>
        <taxon>Sphingobacteriia</taxon>
        <taxon>Sphingobacteriales</taxon>
        <taxon>Sphingobacteriaceae</taxon>
        <taxon>Parapedobacter</taxon>
    </lineage>
</organism>
<evidence type="ECO:0000313" key="2">
    <source>
        <dbReference type="Proteomes" id="UP000198916"/>
    </source>
</evidence>
<sequence length="71" mass="8101">MPSVTASFSRFTIEILRLPFSTSLMYDLSMSESKETFSWVSFFVNRTSRNLAPTLVFISIPKVPNNSTIVY</sequence>
<dbReference type="Proteomes" id="UP000198916">
    <property type="component" value="Unassembled WGS sequence"/>
</dbReference>
<evidence type="ECO:0000313" key="1">
    <source>
        <dbReference type="EMBL" id="SEL40923.1"/>
    </source>
</evidence>
<keyword evidence="2" id="KW-1185">Reference proteome</keyword>
<dbReference type="STRING" id="332977.SAMN05421740_10585"/>
<accession>A0A1H7PYY0</accession>
<proteinExistence type="predicted"/>
<protein>
    <submittedName>
        <fullName evidence="1">Uncharacterized protein</fullName>
    </submittedName>
</protein>
<gene>
    <name evidence="1" type="ORF">SAMN05421740_10585</name>
</gene>